<protein>
    <submittedName>
        <fullName evidence="6">Phosphoglycerate mutase-like protein</fullName>
    </submittedName>
</protein>
<dbReference type="PANTHER" id="PTHR20963:SF14">
    <property type="entry name" value="ACID PHOSPHATASE, PUTATIVE-RELATED"/>
    <property type="match status" value="1"/>
</dbReference>
<evidence type="ECO:0000313" key="7">
    <source>
        <dbReference type="Proteomes" id="UP000799302"/>
    </source>
</evidence>
<dbReference type="AlphaFoldDB" id="A0A6A6ULU7"/>
<dbReference type="EMBL" id="MU004232">
    <property type="protein sequence ID" value="KAF2671884.1"/>
    <property type="molecule type" value="Genomic_DNA"/>
</dbReference>
<dbReference type="GO" id="GO:0003993">
    <property type="term" value="F:acid phosphatase activity"/>
    <property type="evidence" value="ECO:0007669"/>
    <property type="project" value="TreeGrafter"/>
</dbReference>
<dbReference type="OrthoDB" id="6509975at2759"/>
<gene>
    <name evidence="6" type="ORF">BT63DRAFT_437810</name>
</gene>
<keyword evidence="1" id="KW-0378">Hydrolase</keyword>
<keyword evidence="5" id="KW-0732">Signal</keyword>
<reference evidence="6" key="1">
    <citation type="journal article" date="2020" name="Stud. Mycol.">
        <title>101 Dothideomycetes genomes: a test case for predicting lifestyles and emergence of pathogens.</title>
        <authorList>
            <person name="Haridas S."/>
            <person name="Albert R."/>
            <person name="Binder M."/>
            <person name="Bloem J."/>
            <person name="Labutti K."/>
            <person name="Salamov A."/>
            <person name="Andreopoulos B."/>
            <person name="Baker S."/>
            <person name="Barry K."/>
            <person name="Bills G."/>
            <person name="Bluhm B."/>
            <person name="Cannon C."/>
            <person name="Castanera R."/>
            <person name="Culley D."/>
            <person name="Daum C."/>
            <person name="Ezra D."/>
            <person name="Gonzalez J."/>
            <person name="Henrissat B."/>
            <person name="Kuo A."/>
            <person name="Liang C."/>
            <person name="Lipzen A."/>
            <person name="Lutzoni F."/>
            <person name="Magnuson J."/>
            <person name="Mondo S."/>
            <person name="Nolan M."/>
            <person name="Ohm R."/>
            <person name="Pangilinan J."/>
            <person name="Park H.-J."/>
            <person name="Ramirez L."/>
            <person name="Alfaro M."/>
            <person name="Sun H."/>
            <person name="Tritt A."/>
            <person name="Yoshinaga Y."/>
            <person name="Zwiers L.-H."/>
            <person name="Turgeon B."/>
            <person name="Goodwin S."/>
            <person name="Spatafora J."/>
            <person name="Crous P."/>
            <person name="Grigoriev I."/>
        </authorList>
    </citation>
    <scope>NUCLEOTIDE SEQUENCE</scope>
    <source>
        <strain evidence="6">CBS 115976</strain>
    </source>
</reference>
<dbReference type="PANTHER" id="PTHR20963">
    <property type="entry name" value="MULTIPLE INOSITOL POLYPHOSPHATE PHOSPHATASE-RELATED"/>
    <property type="match status" value="1"/>
</dbReference>
<feature type="disulfide bond" evidence="3">
    <location>
        <begin position="50"/>
        <end position="382"/>
    </location>
</feature>
<evidence type="ECO:0000256" key="1">
    <source>
        <dbReference type="ARBA" id="ARBA00022801"/>
    </source>
</evidence>
<accession>A0A6A6ULU7</accession>
<evidence type="ECO:0000256" key="4">
    <source>
        <dbReference type="SAM" id="MobiDB-lite"/>
    </source>
</evidence>
<evidence type="ECO:0000313" key="6">
    <source>
        <dbReference type="EMBL" id="KAF2671884.1"/>
    </source>
</evidence>
<feature type="disulfide bond" evidence="3">
    <location>
        <begin position="236"/>
        <end position="260"/>
    </location>
</feature>
<feature type="signal peptide" evidence="5">
    <location>
        <begin position="1"/>
        <end position="20"/>
    </location>
</feature>
<feature type="compositionally biased region" description="Polar residues" evidence="4">
    <location>
        <begin position="183"/>
        <end position="196"/>
    </location>
</feature>
<dbReference type="InterPro" id="IPR016274">
    <property type="entry name" value="Histidine_acid_Pase_euk"/>
</dbReference>
<dbReference type="Pfam" id="PF00328">
    <property type="entry name" value="His_Phos_2"/>
    <property type="match status" value="1"/>
</dbReference>
<dbReference type="Gene3D" id="3.40.50.1240">
    <property type="entry name" value="Phosphoglycerate mutase-like"/>
    <property type="match status" value="1"/>
</dbReference>
<keyword evidence="2" id="KW-0325">Glycoprotein</keyword>
<dbReference type="SUPFAM" id="SSF53254">
    <property type="entry name" value="Phosphoglycerate mutase-like"/>
    <property type="match status" value="1"/>
</dbReference>
<dbReference type="InterPro" id="IPR029033">
    <property type="entry name" value="His_PPase_superfam"/>
</dbReference>
<organism evidence="6 7">
    <name type="scientific">Microthyrium microscopicum</name>
    <dbReference type="NCBI Taxonomy" id="703497"/>
    <lineage>
        <taxon>Eukaryota</taxon>
        <taxon>Fungi</taxon>
        <taxon>Dikarya</taxon>
        <taxon>Ascomycota</taxon>
        <taxon>Pezizomycotina</taxon>
        <taxon>Dothideomycetes</taxon>
        <taxon>Dothideomycetes incertae sedis</taxon>
        <taxon>Microthyriales</taxon>
        <taxon>Microthyriaceae</taxon>
        <taxon>Microthyrium</taxon>
    </lineage>
</organism>
<evidence type="ECO:0000256" key="2">
    <source>
        <dbReference type="ARBA" id="ARBA00023180"/>
    </source>
</evidence>
<feature type="chain" id="PRO_5025412390" evidence="5">
    <location>
        <begin position="21"/>
        <end position="503"/>
    </location>
</feature>
<dbReference type="FunFam" id="3.40.50.1240:FF:000065">
    <property type="entry name" value="Similar to histidine acid phosphatase"/>
    <property type="match status" value="1"/>
</dbReference>
<feature type="region of interest" description="Disordered" evidence="4">
    <location>
        <begin position="174"/>
        <end position="196"/>
    </location>
</feature>
<evidence type="ECO:0000256" key="5">
    <source>
        <dbReference type="SAM" id="SignalP"/>
    </source>
</evidence>
<dbReference type="PIRSF" id="PIRSF000894">
    <property type="entry name" value="Acid_phosphatase"/>
    <property type="match status" value="1"/>
</dbReference>
<evidence type="ECO:0000256" key="3">
    <source>
        <dbReference type="PIRSR" id="PIRSR000894-2"/>
    </source>
</evidence>
<dbReference type="InterPro" id="IPR000560">
    <property type="entry name" value="His_Pase_clade-2"/>
</dbReference>
<sequence>MNSKLFLSLLFYTTAISADAFEPLKHLAGITPYFESPPTTPYDPAPPQGCNITRATYLVRHAAIVANDYDYETYIGPFVKKLANTTVDWSKAGNLSFLAKWKSPIKEDDIEQLTQVGVQEATNLGSDVKNRYHGFRNPPKVWSSTAERTTKSASSFIKGLSAGTSPQLVEVNEGKEEGADSLTPYSSCPAYSSSRGSEQSGIYQKIYTAPIIARFNAAAPAFNFTVDDIIGMQELCGYESVINGNVSTPGYAINADSPFCSLDLFTADEWLGFEYSNDLMYWHGIGYGNPISGTIGLPWAKAAANLLLQSNKPDQDLYVSFTHRELPPTVLVALGLFNNSAYTASSDVNTTMPSNEINPNREWISSRILPFLTNIAMERMECNSFNYTEGDYYRVLVNQSPAPLPGCADGPGLSCSGKGFTSYMQQRQNMFGGFSQKCGVKYSNSTDVLGIYGTQVDAVGNGTSTSSGAAASQTSAKGSAAGRTSTSVSMAAGLCLTMAYMLW</sequence>
<keyword evidence="3" id="KW-1015">Disulfide bond</keyword>
<keyword evidence="7" id="KW-1185">Reference proteome</keyword>
<proteinExistence type="predicted"/>
<dbReference type="GO" id="GO:0009277">
    <property type="term" value="C:fungal-type cell wall"/>
    <property type="evidence" value="ECO:0007669"/>
    <property type="project" value="TreeGrafter"/>
</dbReference>
<feature type="disulfide bond" evidence="3">
    <location>
        <begin position="407"/>
        <end position="415"/>
    </location>
</feature>
<dbReference type="Proteomes" id="UP000799302">
    <property type="component" value="Unassembled WGS sequence"/>
</dbReference>
<dbReference type="CDD" id="cd07061">
    <property type="entry name" value="HP_HAP_like"/>
    <property type="match status" value="1"/>
</dbReference>
<name>A0A6A6ULU7_9PEZI</name>